<dbReference type="AlphaFoldDB" id="A0A0F9BUR7"/>
<evidence type="ECO:0000313" key="1">
    <source>
        <dbReference type="EMBL" id="KKL25680.1"/>
    </source>
</evidence>
<feature type="non-terminal residue" evidence="1">
    <location>
        <position position="1"/>
    </location>
</feature>
<dbReference type="EMBL" id="LAZR01036126">
    <property type="protein sequence ID" value="KKL25680.1"/>
    <property type="molecule type" value="Genomic_DNA"/>
</dbReference>
<sequence length="163" mass="18344">EIESLCQLVSSESQLKKIDEYDYGYSVIVGIAYPLWRLGMDHQLRIILVTDTTKSADHKLEFIKHLITDDEIVKEVFPDLSIVKYQQGALTVDRSCIVPDHSIESMATGTALLGRRADIMIFDNIIGTNNITNVQGWFKHARCKLKIGGECVIYSEKIGEKGI</sequence>
<gene>
    <name evidence="1" type="ORF">LCGC14_2402840</name>
</gene>
<proteinExistence type="predicted"/>
<protein>
    <submittedName>
        <fullName evidence="1">Uncharacterized protein</fullName>
    </submittedName>
</protein>
<reference evidence="1" key="1">
    <citation type="journal article" date="2015" name="Nature">
        <title>Complex archaea that bridge the gap between prokaryotes and eukaryotes.</title>
        <authorList>
            <person name="Spang A."/>
            <person name="Saw J.H."/>
            <person name="Jorgensen S.L."/>
            <person name="Zaremba-Niedzwiedzka K."/>
            <person name="Martijn J."/>
            <person name="Lind A.E."/>
            <person name="van Eijk R."/>
            <person name="Schleper C."/>
            <person name="Guy L."/>
            <person name="Ettema T.J."/>
        </authorList>
    </citation>
    <scope>NUCLEOTIDE SEQUENCE</scope>
</reference>
<accession>A0A0F9BUR7</accession>
<comment type="caution">
    <text evidence="1">The sequence shown here is derived from an EMBL/GenBank/DDBJ whole genome shotgun (WGS) entry which is preliminary data.</text>
</comment>
<name>A0A0F9BUR7_9ZZZZ</name>
<organism evidence="1">
    <name type="scientific">marine sediment metagenome</name>
    <dbReference type="NCBI Taxonomy" id="412755"/>
    <lineage>
        <taxon>unclassified sequences</taxon>
        <taxon>metagenomes</taxon>
        <taxon>ecological metagenomes</taxon>
    </lineage>
</organism>